<gene>
    <name evidence="1" type="ORF">VST7929_02978</name>
</gene>
<evidence type="ECO:0000313" key="2">
    <source>
        <dbReference type="Proteomes" id="UP000838672"/>
    </source>
</evidence>
<organism evidence="1 2">
    <name type="scientific">Vibrio stylophorae</name>
    <dbReference type="NCBI Taxonomy" id="659351"/>
    <lineage>
        <taxon>Bacteria</taxon>
        <taxon>Pseudomonadati</taxon>
        <taxon>Pseudomonadota</taxon>
        <taxon>Gammaproteobacteria</taxon>
        <taxon>Vibrionales</taxon>
        <taxon>Vibrionaceae</taxon>
        <taxon>Vibrio</taxon>
    </lineage>
</organism>
<reference evidence="1" key="1">
    <citation type="submission" date="2021-11" db="EMBL/GenBank/DDBJ databases">
        <authorList>
            <person name="Rodrigo-Torres L."/>
            <person name="Arahal R. D."/>
            <person name="Lucena T."/>
        </authorList>
    </citation>
    <scope>NUCLEOTIDE SEQUENCE</scope>
    <source>
        <strain evidence="1">CECT 7929</strain>
    </source>
</reference>
<evidence type="ECO:0000313" key="1">
    <source>
        <dbReference type="EMBL" id="CAH0535405.1"/>
    </source>
</evidence>
<dbReference type="EMBL" id="CAKLDI010000002">
    <property type="protein sequence ID" value="CAH0535405.1"/>
    <property type="molecule type" value="Genomic_DNA"/>
</dbReference>
<dbReference type="Proteomes" id="UP000838672">
    <property type="component" value="Unassembled WGS sequence"/>
</dbReference>
<sequence>MGARMIEITDFSIEEHQGEYEDWPLESALFFNDCPLDFKVPGYVIDQQYKLDEYYLLIFSCDCLFEECCTLVVVSPSLKLLGQYRWGGAYQSYLWESLSQRDAHCFCIDFGQGLRYEITIRYPKRIWFQKVLKVKQLK</sequence>
<name>A0ABN8DZ16_9VIBR</name>
<protein>
    <submittedName>
        <fullName evidence="1">Uncharacterized protein</fullName>
    </submittedName>
</protein>
<proteinExistence type="predicted"/>
<keyword evidence="2" id="KW-1185">Reference proteome</keyword>
<accession>A0ABN8DZ16</accession>
<comment type="caution">
    <text evidence="1">The sequence shown here is derived from an EMBL/GenBank/DDBJ whole genome shotgun (WGS) entry which is preliminary data.</text>
</comment>